<accession>A0A197K6J0</accession>
<dbReference type="Gene3D" id="3.30.1330.30">
    <property type="match status" value="2"/>
</dbReference>
<evidence type="ECO:0000259" key="4">
    <source>
        <dbReference type="Pfam" id="PF01248"/>
    </source>
</evidence>
<dbReference type="InterPro" id="IPR029064">
    <property type="entry name" value="Ribosomal_eL30-like_sf"/>
</dbReference>
<dbReference type="OrthoDB" id="29563at2759"/>
<name>A0A197K6J0_9FUNG</name>
<dbReference type="Pfam" id="PF01248">
    <property type="entry name" value="Ribosomal_L7Ae"/>
    <property type="match status" value="1"/>
</dbReference>
<feature type="region of interest" description="Disordered" evidence="3">
    <location>
        <begin position="1"/>
        <end position="47"/>
    </location>
</feature>
<proteinExistence type="inferred from homology"/>
<dbReference type="AlphaFoldDB" id="A0A197K6J0"/>
<dbReference type="STRING" id="1314771.A0A197K6J0"/>
<dbReference type="PANTHER" id="PTHR23105">
    <property type="entry name" value="RIBOSOMAL PROTEIN L7AE FAMILY MEMBER"/>
    <property type="match status" value="1"/>
</dbReference>
<dbReference type="SUPFAM" id="SSF55315">
    <property type="entry name" value="L30e-like"/>
    <property type="match status" value="1"/>
</dbReference>
<dbReference type="InterPro" id="IPR004038">
    <property type="entry name" value="Ribosomal_eL8/eL30/eS12/Gad45"/>
</dbReference>
<evidence type="ECO:0000313" key="6">
    <source>
        <dbReference type="Proteomes" id="UP000078512"/>
    </source>
</evidence>
<evidence type="ECO:0000256" key="2">
    <source>
        <dbReference type="ARBA" id="ARBA00023274"/>
    </source>
</evidence>
<dbReference type="GO" id="GO:1990904">
    <property type="term" value="C:ribonucleoprotein complex"/>
    <property type="evidence" value="ECO:0007669"/>
    <property type="project" value="UniProtKB-KW"/>
</dbReference>
<evidence type="ECO:0000256" key="1">
    <source>
        <dbReference type="ARBA" id="ARBA00007337"/>
    </source>
</evidence>
<reference evidence="5 6" key="1">
    <citation type="submission" date="2016-05" db="EMBL/GenBank/DDBJ databases">
        <title>Genome sequencing reveals origins of a unique bacterial endosymbiosis in the earliest lineages of terrestrial Fungi.</title>
        <authorList>
            <consortium name="DOE Joint Genome Institute"/>
            <person name="Uehling J."/>
            <person name="Gryganskyi A."/>
            <person name="Hameed K."/>
            <person name="Tschaplinski T."/>
            <person name="Misztal P."/>
            <person name="Wu S."/>
            <person name="Desiro A."/>
            <person name="Vande Pol N."/>
            <person name="Du Z.-Y."/>
            <person name="Zienkiewicz A."/>
            <person name="Zienkiewicz K."/>
            <person name="Morin E."/>
            <person name="Tisserant E."/>
            <person name="Splivallo R."/>
            <person name="Hainaut M."/>
            <person name="Henrissat B."/>
            <person name="Ohm R."/>
            <person name="Kuo A."/>
            <person name="Yan J."/>
            <person name="Lipzen A."/>
            <person name="Nolan M."/>
            <person name="Labutti K."/>
            <person name="Barry K."/>
            <person name="Goldstein A."/>
            <person name="Labbe J."/>
            <person name="Schadt C."/>
            <person name="Tuskan G."/>
            <person name="Grigoriev I."/>
            <person name="Martin F."/>
            <person name="Vilgalys R."/>
            <person name="Bonito G."/>
        </authorList>
    </citation>
    <scope>NUCLEOTIDE SEQUENCE [LARGE SCALE GENOMIC DNA]</scope>
    <source>
        <strain evidence="5 6">AG-77</strain>
    </source>
</reference>
<sequence length="361" mass="39436">MAHAGTASVSSSSNAGASNGTGFSSSSNTAARSSSSAVGSSSTGTASPMAITTTIPATTTPVSTARINGGEARNAGLGIPIQPSAMGLDRIYRLHMNFGINRVLRQRHLLNNRHRNPLKLRQLTKLLNKNITRLLFKLANKYRPETRADNKRRRRAKKAAKAAEVAAAGGNATDKMVSVVGKKTKKNKDEAKTVDPMALAAYDEAANKKPCFLKYGMNHIAELIEKQRARLVVISDDTEPPEALIWLPALCRKNKVPYAIVKGSARLGTLVNKRSTTAVVFTEIREEDQLEFSQLVDAISAYYVKITRQPSRSAWMGGLLGFKARVKVALRATVTANRLQQQQQQEQQQQQQEEQQQQQGQ</sequence>
<protein>
    <recommendedName>
        <fullName evidence="4">Ribosomal protein eL8/eL30/eS12/Gadd45 domain-containing protein</fullName>
    </recommendedName>
</protein>
<organism evidence="5 6">
    <name type="scientific">Linnemannia elongata AG-77</name>
    <dbReference type="NCBI Taxonomy" id="1314771"/>
    <lineage>
        <taxon>Eukaryota</taxon>
        <taxon>Fungi</taxon>
        <taxon>Fungi incertae sedis</taxon>
        <taxon>Mucoromycota</taxon>
        <taxon>Mortierellomycotina</taxon>
        <taxon>Mortierellomycetes</taxon>
        <taxon>Mortierellales</taxon>
        <taxon>Mortierellaceae</taxon>
        <taxon>Linnemannia</taxon>
    </lineage>
</organism>
<gene>
    <name evidence="5" type="ORF">K457DRAFT_135262</name>
</gene>
<dbReference type="EMBL" id="KV442025">
    <property type="protein sequence ID" value="OAQ32326.1"/>
    <property type="molecule type" value="Genomic_DNA"/>
</dbReference>
<feature type="domain" description="Ribosomal protein eL8/eL30/eS12/Gadd45" evidence="4">
    <location>
        <begin position="206"/>
        <end position="283"/>
    </location>
</feature>
<dbReference type="InterPro" id="IPR050257">
    <property type="entry name" value="eL8/uL1-like"/>
</dbReference>
<dbReference type="InterPro" id="IPR018492">
    <property type="entry name" value="Ribosomal_eL8/Nhp2"/>
</dbReference>
<evidence type="ECO:0000256" key="3">
    <source>
        <dbReference type="SAM" id="MobiDB-lite"/>
    </source>
</evidence>
<keyword evidence="2" id="KW-0687">Ribonucleoprotein</keyword>
<keyword evidence="6" id="KW-1185">Reference proteome</keyword>
<dbReference type="Proteomes" id="UP000078512">
    <property type="component" value="Unassembled WGS sequence"/>
</dbReference>
<evidence type="ECO:0000313" key="5">
    <source>
        <dbReference type="EMBL" id="OAQ32326.1"/>
    </source>
</evidence>
<dbReference type="PRINTS" id="PR00881">
    <property type="entry name" value="L7ARS6FAMILY"/>
</dbReference>
<feature type="region of interest" description="Disordered" evidence="3">
    <location>
        <begin position="341"/>
        <end position="361"/>
    </location>
</feature>
<dbReference type="GO" id="GO:0003723">
    <property type="term" value="F:RNA binding"/>
    <property type="evidence" value="ECO:0007669"/>
    <property type="project" value="InterPro"/>
</dbReference>
<comment type="similarity">
    <text evidence="1">Belongs to the eukaryotic ribosomal protein eL8 family.</text>
</comment>